<dbReference type="Proteomes" id="UP000187735">
    <property type="component" value="Chromosome"/>
</dbReference>
<protein>
    <submittedName>
        <fullName evidence="1">Uncharacterized protein</fullName>
    </submittedName>
</protein>
<evidence type="ECO:0000313" key="2">
    <source>
        <dbReference type="Proteomes" id="UP000187735"/>
    </source>
</evidence>
<reference evidence="1 2" key="1">
    <citation type="journal article" date="2016" name="Front. Microbiol.">
        <title>Fuerstia marisgermanicae gen. nov., sp. nov., an Unusual Member of the Phylum Planctomycetes from the German Wadden Sea.</title>
        <authorList>
            <person name="Kohn T."/>
            <person name="Heuer A."/>
            <person name="Jogler M."/>
            <person name="Vollmers J."/>
            <person name="Boedeker C."/>
            <person name="Bunk B."/>
            <person name="Rast P."/>
            <person name="Borchert D."/>
            <person name="Glockner I."/>
            <person name="Freese H.M."/>
            <person name="Klenk H.P."/>
            <person name="Overmann J."/>
            <person name="Kaster A.K."/>
            <person name="Rohde M."/>
            <person name="Wiegand S."/>
            <person name="Jogler C."/>
        </authorList>
    </citation>
    <scope>NUCLEOTIDE SEQUENCE [LARGE SCALE GENOMIC DNA]</scope>
    <source>
        <strain evidence="1 2">NH11</strain>
    </source>
</reference>
<keyword evidence="2" id="KW-1185">Reference proteome</keyword>
<name>A0A1P8WCP5_9PLAN</name>
<sequence length="171" mass="20395">MSDQQRFEEVRDRLRNAYRKHRWIGLLESMHADFLYSDQDVCIELAELLESEQSKRKSVSRQLATTKAKLKHAYDVMKWCDRCSLILCQGKVPAMERRLEINSLYNDRYEIWQREDKSLCIAPWPFSTDSFEVGVEVFKLQQLSFENDRELGDALDACKPEYRKWAFRQSD</sequence>
<dbReference type="InterPro" id="IPR024992">
    <property type="entry name" value="DUF3891"/>
</dbReference>
<evidence type="ECO:0000313" key="1">
    <source>
        <dbReference type="EMBL" id="APZ91809.1"/>
    </source>
</evidence>
<dbReference type="Pfam" id="PF13030">
    <property type="entry name" value="DUF3891"/>
    <property type="match status" value="1"/>
</dbReference>
<organism evidence="1 2">
    <name type="scientific">Fuerstiella marisgermanici</name>
    <dbReference type="NCBI Taxonomy" id="1891926"/>
    <lineage>
        <taxon>Bacteria</taxon>
        <taxon>Pseudomonadati</taxon>
        <taxon>Planctomycetota</taxon>
        <taxon>Planctomycetia</taxon>
        <taxon>Planctomycetales</taxon>
        <taxon>Planctomycetaceae</taxon>
        <taxon>Fuerstiella</taxon>
    </lineage>
</organism>
<dbReference type="AlphaFoldDB" id="A0A1P8WCP5"/>
<dbReference type="KEGG" id="fmr:Fuma_01403"/>
<dbReference type="STRING" id="1891926.Fuma_01403"/>
<gene>
    <name evidence="1" type="ORF">Fuma_01403</name>
</gene>
<dbReference type="EMBL" id="CP017641">
    <property type="protein sequence ID" value="APZ91809.1"/>
    <property type="molecule type" value="Genomic_DNA"/>
</dbReference>
<proteinExistence type="predicted"/>
<accession>A0A1P8WCP5</accession>